<feature type="region of interest" description="Disordered" evidence="1">
    <location>
        <begin position="62"/>
        <end position="99"/>
    </location>
</feature>
<dbReference type="EMBL" id="FTOV01000002">
    <property type="protein sequence ID" value="SIS72012.1"/>
    <property type="molecule type" value="Genomic_DNA"/>
</dbReference>
<proteinExistence type="predicted"/>
<dbReference type="AlphaFoldDB" id="A0A1N7LDT1"/>
<dbReference type="Proteomes" id="UP000185781">
    <property type="component" value="Unassembled WGS sequence"/>
</dbReference>
<evidence type="ECO:0000313" key="2">
    <source>
        <dbReference type="EMBL" id="SIS72012.1"/>
    </source>
</evidence>
<feature type="compositionally biased region" description="Basic and acidic residues" evidence="1">
    <location>
        <begin position="62"/>
        <end position="84"/>
    </location>
</feature>
<gene>
    <name evidence="2" type="ORF">SAMN05421785_102169</name>
</gene>
<sequence length="99" mass="11485">MELKIKDEFLNTVVGFNNSSLPLGQRKDLHVLFDLANKSNNKRLLNYFEEIPSQKEFEKIKEDQILEDTKPEGYELTKEADSKTPPKKQRKANSNTDSQ</sequence>
<dbReference type="OrthoDB" id="1274688at2"/>
<reference evidence="2 3" key="1">
    <citation type="submission" date="2017-01" db="EMBL/GenBank/DDBJ databases">
        <authorList>
            <person name="Mah S.A."/>
            <person name="Swanson W.J."/>
            <person name="Moy G.W."/>
            <person name="Vacquier V.D."/>
        </authorList>
    </citation>
    <scope>NUCLEOTIDE SEQUENCE [LARGE SCALE GENOMIC DNA]</scope>
    <source>
        <strain evidence="2 3">DSM 18014</strain>
    </source>
</reference>
<name>A0A1N7LDT1_9FLAO</name>
<dbReference type="RefSeq" id="WP_027380860.1">
    <property type="nucleotide sequence ID" value="NZ_FTOV01000002.1"/>
</dbReference>
<evidence type="ECO:0000256" key="1">
    <source>
        <dbReference type="SAM" id="MobiDB-lite"/>
    </source>
</evidence>
<accession>A0A1N7LDT1</accession>
<dbReference type="STRING" id="373672.SAMN05421785_102169"/>
<evidence type="ECO:0000313" key="3">
    <source>
        <dbReference type="Proteomes" id="UP000185781"/>
    </source>
</evidence>
<protein>
    <submittedName>
        <fullName evidence="2">Uncharacterized protein</fullName>
    </submittedName>
</protein>
<organism evidence="2 3">
    <name type="scientific">Chryseobacterium gambrini</name>
    <dbReference type="NCBI Taxonomy" id="373672"/>
    <lineage>
        <taxon>Bacteria</taxon>
        <taxon>Pseudomonadati</taxon>
        <taxon>Bacteroidota</taxon>
        <taxon>Flavobacteriia</taxon>
        <taxon>Flavobacteriales</taxon>
        <taxon>Weeksellaceae</taxon>
        <taxon>Chryseobacterium group</taxon>
        <taxon>Chryseobacterium</taxon>
    </lineage>
</organism>